<evidence type="ECO:0000256" key="9">
    <source>
        <dbReference type="PIRSR" id="PIRSR602401-1"/>
    </source>
</evidence>
<dbReference type="InterPro" id="IPR001128">
    <property type="entry name" value="Cyt_P450"/>
</dbReference>
<evidence type="ECO:0000256" key="6">
    <source>
        <dbReference type="ARBA" id="ARBA00023002"/>
    </source>
</evidence>
<comment type="subcellular location">
    <subcellularLocation>
        <location evidence="2">Membrane</location>
        <topology evidence="2">Single-pass membrane protein</topology>
    </subcellularLocation>
</comment>
<dbReference type="AlphaFoldDB" id="A0A0B4VRF7"/>
<keyword evidence="8 10" id="KW-0503">Monooxygenase</keyword>
<name>A0A0B4VRF7_SALMI</name>
<dbReference type="FunFam" id="1.10.630.10:FF:000011">
    <property type="entry name" value="Cytochrome P450 83B1"/>
    <property type="match status" value="1"/>
</dbReference>
<feature type="transmembrane region" description="Helical" evidence="11">
    <location>
        <begin position="20"/>
        <end position="38"/>
    </location>
</feature>
<keyword evidence="7 9" id="KW-0408">Iron</keyword>
<keyword evidence="11" id="KW-1133">Transmembrane helix</keyword>
<dbReference type="InterPro" id="IPR017972">
    <property type="entry name" value="Cyt_P450_CS"/>
</dbReference>
<keyword evidence="11" id="KW-0812">Transmembrane</keyword>
<dbReference type="PRINTS" id="PR00385">
    <property type="entry name" value="P450"/>
</dbReference>
<evidence type="ECO:0000256" key="11">
    <source>
        <dbReference type="SAM" id="Phobius"/>
    </source>
</evidence>
<evidence type="ECO:0000313" key="12">
    <source>
        <dbReference type="EMBL" id="AJD25149.1"/>
    </source>
</evidence>
<reference evidence="12" key="1">
    <citation type="journal article" date="2014" name="PLoS ONE">
        <title>Computational identification and systematic classification of novel Cytochrome P450 genes in Salvia miltiorrhiza.</title>
        <authorList>
            <person name="Chen H."/>
            <person name="Wu B."/>
            <person name="Nelson D.R."/>
            <person name="Wu K."/>
            <person name="Liu C."/>
        </authorList>
    </citation>
    <scope>NUCLEOTIDE SEQUENCE</scope>
</reference>
<organism evidence="12">
    <name type="scientific">Salvia miltiorrhiza</name>
    <name type="common">Chinese sage</name>
    <dbReference type="NCBI Taxonomy" id="226208"/>
    <lineage>
        <taxon>Eukaryota</taxon>
        <taxon>Viridiplantae</taxon>
        <taxon>Streptophyta</taxon>
        <taxon>Embryophyta</taxon>
        <taxon>Tracheophyta</taxon>
        <taxon>Spermatophyta</taxon>
        <taxon>Magnoliopsida</taxon>
        <taxon>eudicotyledons</taxon>
        <taxon>Gunneridae</taxon>
        <taxon>Pentapetalae</taxon>
        <taxon>asterids</taxon>
        <taxon>lamiids</taxon>
        <taxon>Lamiales</taxon>
        <taxon>Lamiaceae</taxon>
        <taxon>Nepetoideae</taxon>
        <taxon>Mentheae</taxon>
        <taxon>Salviinae</taxon>
        <taxon>Salvia</taxon>
        <taxon>Salvia incertae sedis</taxon>
    </lineage>
</organism>
<keyword evidence="6 10" id="KW-0560">Oxidoreductase</keyword>
<keyword evidence="5 9" id="KW-0479">Metal-binding</keyword>
<dbReference type="InterPro" id="IPR036396">
    <property type="entry name" value="Cyt_P450_sf"/>
</dbReference>
<dbReference type="PANTHER" id="PTHR47955:SF15">
    <property type="entry name" value="CYTOCHROME P450 71A2-LIKE"/>
    <property type="match status" value="1"/>
</dbReference>
<protein>
    <submittedName>
        <fullName evidence="12">Cytochrome P450 CYP71A58</fullName>
    </submittedName>
</protein>
<dbReference type="SUPFAM" id="SSF48264">
    <property type="entry name" value="Cytochrome P450"/>
    <property type="match status" value="1"/>
</dbReference>
<evidence type="ECO:0000256" key="2">
    <source>
        <dbReference type="ARBA" id="ARBA00004167"/>
    </source>
</evidence>
<dbReference type="Pfam" id="PF00067">
    <property type="entry name" value="p450"/>
    <property type="match status" value="1"/>
</dbReference>
<evidence type="ECO:0000256" key="8">
    <source>
        <dbReference type="ARBA" id="ARBA00023033"/>
    </source>
</evidence>
<dbReference type="GO" id="GO:0016114">
    <property type="term" value="P:terpenoid biosynthetic process"/>
    <property type="evidence" value="ECO:0007669"/>
    <property type="project" value="UniProtKB-ARBA"/>
</dbReference>
<dbReference type="InterPro" id="IPR002401">
    <property type="entry name" value="Cyt_P450_E_grp-I"/>
</dbReference>
<dbReference type="GO" id="GO:0020037">
    <property type="term" value="F:heme binding"/>
    <property type="evidence" value="ECO:0007669"/>
    <property type="project" value="InterPro"/>
</dbReference>
<dbReference type="Gene3D" id="1.10.630.10">
    <property type="entry name" value="Cytochrome P450"/>
    <property type="match status" value="1"/>
</dbReference>
<proteinExistence type="evidence at transcript level"/>
<sequence>MHIQKTDSKKMDETLLHPFAIFQALISLFLLIILTKWLTKSVKNKNSPPSPPRRLPILGHLHQLGSLPHHNLHSMARKHGPLMLLHFGSVPTLIASSAAAAAEIMKTHDLSFADRPESRVSRRLLYDNKDVSVAPYGEYWRQLKSICVVQLLSNKRVQSFHSVRAEETAILVTKIGESSDQCVNLSQMFTQLTNDVVCRSAIGRKYGGDGEDGERFLAILRNFLEVLGTISIGDFVPCLSWIGRFNGFDGRVDRIAREVDEFLEGVIRERLENPLEQAGENFLDILLEIHRNNSIDRDSVKAIILDVFAAGTDTTATVLEWTMTELLRHPTILEKLQNEVREVMKDKHDITENDIEKMHFLKAVIKETLRFHIPIPLLVPRVAREDVKIMGYDISAGTMVMINAWAIGRDPASWDDPESFHPERFLNSSIDYKGLDFELIPFGAGRRGCPGTAFAMATNESVLANLVHKFDWKLPSQCDELDMSELPGVAIRRVVPLLAIGTQCK</sequence>
<comment type="cofactor">
    <cofactor evidence="1 9">
        <name>heme</name>
        <dbReference type="ChEBI" id="CHEBI:30413"/>
    </cofactor>
</comment>
<feature type="binding site" description="axial binding residue" evidence="9">
    <location>
        <position position="449"/>
    </location>
    <ligand>
        <name>heme</name>
        <dbReference type="ChEBI" id="CHEBI:30413"/>
    </ligand>
    <ligandPart>
        <name>Fe</name>
        <dbReference type="ChEBI" id="CHEBI:18248"/>
    </ligandPart>
</feature>
<evidence type="ECO:0000256" key="7">
    <source>
        <dbReference type="ARBA" id="ARBA00023004"/>
    </source>
</evidence>
<evidence type="ECO:0000256" key="4">
    <source>
        <dbReference type="ARBA" id="ARBA00022617"/>
    </source>
</evidence>
<evidence type="ECO:0000256" key="10">
    <source>
        <dbReference type="RuleBase" id="RU000461"/>
    </source>
</evidence>
<accession>A0A0B4VRF7</accession>
<keyword evidence="11" id="KW-0472">Membrane</keyword>
<evidence type="ECO:0000256" key="1">
    <source>
        <dbReference type="ARBA" id="ARBA00001971"/>
    </source>
</evidence>
<comment type="similarity">
    <text evidence="3 10">Belongs to the cytochrome P450 family.</text>
</comment>
<keyword evidence="4 9" id="KW-0349">Heme</keyword>
<dbReference type="CDD" id="cd11072">
    <property type="entry name" value="CYP71-like"/>
    <property type="match status" value="1"/>
</dbReference>
<evidence type="ECO:0000256" key="5">
    <source>
        <dbReference type="ARBA" id="ARBA00022723"/>
    </source>
</evidence>
<feature type="transmembrane region" description="Helical" evidence="11">
    <location>
        <begin position="82"/>
        <end position="102"/>
    </location>
</feature>
<dbReference type="PROSITE" id="PS00086">
    <property type="entry name" value="CYTOCHROME_P450"/>
    <property type="match status" value="1"/>
</dbReference>
<dbReference type="EMBL" id="KP337655">
    <property type="protein sequence ID" value="AJD25149.1"/>
    <property type="molecule type" value="mRNA"/>
</dbReference>
<dbReference type="GO" id="GO:0005506">
    <property type="term" value="F:iron ion binding"/>
    <property type="evidence" value="ECO:0007669"/>
    <property type="project" value="InterPro"/>
</dbReference>
<dbReference type="PRINTS" id="PR00463">
    <property type="entry name" value="EP450I"/>
</dbReference>
<evidence type="ECO:0000256" key="3">
    <source>
        <dbReference type="ARBA" id="ARBA00010617"/>
    </source>
</evidence>
<dbReference type="GO" id="GO:0016712">
    <property type="term" value="F:oxidoreductase activity, acting on paired donors, with incorporation or reduction of molecular oxygen, reduced flavin or flavoprotein as one donor, and incorporation of one atom of oxygen"/>
    <property type="evidence" value="ECO:0007669"/>
    <property type="project" value="UniProtKB-ARBA"/>
</dbReference>
<dbReference type="GO" id="GO:0016020">
    <property type="term" value="C:membrane"/>
    <property type="evidence" value="ECO:0007669"/>
    <property type="project" value="UniProtKB-SubCell"/>
</dbReference>
<dbReference type="PANTHER" id="PTHR47955">
    <property type="entry name" value="CYTOCHROME P450 FAMILY 71 PROTEIN"/>
    <property type="match status" value="1"/>
</dbReference>